<organism evidence="13 14">
    <name type="scientific">Vespertilionid gammaherpesvirus 1</name>
    <dbReference type="NCBI Taxonomy" id="2560830"/>
    <lineage>
        <taxon>Viruses</taxon>
        <taxon>Duplodnaviria</taxon>
        <taxon>Heunggongvirae</taxon>
        <taxon>Peploviricota</taxon>
        <taxon>Herviviricetes</taxon>
        <taxon>Herpesvirales</taxon>
        <taxon>Orthoherpesviridae</taxon>
        <taxon>Gammaherpesvirinae</taxon>
        <taxon>Percavirus</taxon>
        <taxon>Percavirus vespertilionidgamma1</taxon>
    </lineage>
</organism>
<dbReference type="EMBL" id="KU220026">
    <property type="protein sequence ID" value="AMA67412.1"/>
    <property type="molecule type" value="Genomic_DNA"/>
</dbReference>
<dbReference type="OrthoDB" id="11734at10239"/>
<dbReference type="Pfam" id="PF04533">
    <property type="entry name" value="Herpes_U44"/>
    <property type="match status" value="1"/>
</dbReference>
<keyword evidence="8" id="KW-0946">Virion</keyword>
<comment type="function">
    <text evidence="1">Plays several roles during the time course of infection, including egress of virus particles from the perinuclear space and secondary envelopment of cytoplasmic capsids that bud into specific trans-Golgi network (TGN)-derived membranes.</text>
</comment>
<evidence type="ECO:0000256" key="3">
    <source>
        <dbReference type="ARBA" id="ARBA00004192"/>
    </source>
</evidence>
<evidence type="ECO:0000256" key="8">
    <source>
        <dbReference type="ARBA" id="ARBA00022844"/>
    </source>
</evidence>
<dbReference type="InterPro" id="IPR007619">
    <property type="entry name" value="Herpes_U44"/>
</dbReference>
<proteinExistence type="inferred from homology"/>
<evidence type="ECO:0000256" key="7">
    <source>
        <dbReference type="ARBA" id="ARBA00022812"/>
    </source>
</evidence>
<evidence type="ECO:0000256" key="1">
    <source>
        <dbReference type="ARBA" id="ARBA00001991"/>
    </source>
</evidence>
<evidence type="ECO:0000256" key="4">
    <source>
        <dbReference type="ARBA" id="ARBA00004328"/>
    </source>
</evidence>
<evidence type="ECO:0000313" key="13">
    <source>
        <dbReference type="EMBL" id="AMA67412.1"/>
    </source>
</evidence>
<evidence type="ECO:0000256" key="2">
    <source>
        <dbReference type="ARBA" id="ARBA00004136"/>
    </source>
</evidence>
<reference evidence="13 14" key="1">
    <citation type="journal article" date="2016" name="MSphere">
        <title>Isolation and Characterization of a Novel Gammaherpesvirus from a Microbat Cell Line.</title>
        <authorList>
            <person name="Shabman R.S."/>
            <person name="Shrivastava S."/>
            <person name="Tsibane T."/>
            <person name="Attie O."/>
            <person name="Jayaprakash A."/>
            <person name="Mire C.E."/>
            <person name="Dilley K.E."/>
            <person name="Puri V."/>
            <person name="Stockwell T.B."/>
            <person name="Geisbert T.W."/>
            <person name="Sachidanandam R."/>
            <person name="Basler C.F."/>
        </authorList>
    </citation>
    <scope>NUCLEOTIDE SEQUENCE [LARGE SCALE GENOMIC DNA]</scope>
    <source>
        <strain evidence="13 14">My-HV8/Myotis velifer incautus/USA/FCGHV/2011</strain>
    </source>
</reference>
<evidence type="ECO:0000256" key="11">
    <source>
        <dbReference type="ARBA" id="ARBA00023288"/>
    </source>
</evidence>
<keyword evidence="10" id="KW-1035">Host cytoplasm</keyword>
<evidence type="ECO:0000256" key="10">
    <source>
        <dbReference type="ARBA" id="ARBA00023200"/>
    </source>
</evidence>
<name>A0A0X9XSN4_9GAMA</name>
<evidence type="ECO:0000256" key="12">
    <source>
        <dbReference type="SAM" id="MobiDB-lite"/>
    </source>
</evidence>
<comment type="similarity">
    <text evidence="5">Belongs to the herpesviridae UL51 family.</text>
</comment>
<dbReference type="KEGG" id="vg:26836973"/>
<keyword evidence="11" id="KW-0449">Lipoprotein</keyword>
<keyword evidence="9" id="KW-0564">Palmitate</keyword>
<evidence type="ECO:0000313" key="14">
    <source>
        <dbReference type="Proteomes" id="UP000207650"/>
    </source>
</evidence>
<comment type="subcellular location">
    <subcellularLocation>
        <location evidence="2">Host Golgi apparatus</location>
    </subcellularLocation>
    <subcellularLocation>
        <location evidence="3">Host cytoplasm</location>
    </subcellularLocation>
    <subcellularLocation>
        <location evidence="4">Virion</location>
    </subcellularLocation>
</comment>
<sequence length="219" mass="24688">MGSHWLQWTCCGILPFGRSGKRYKKILDIYEDNEDRIRAEIDMGLPPGVTLGDLLRNQQNEESLKQAYLLAVQSNNISDYLRRFDTVKIPQSCQHIVSSQISKLKSVQHIIWNTMISIAIGNITIDDSTLKALLHKQAGESVALLEMEKLAAAIHMDMSKDWAAEIAAVVTEAPRATNNFKDPIYDIPEEDEATEMTPLKKNYKPLQGSPRMHVDPLTI</sequence>
<accession>A0A0X9XSN4</accession>
<evidence type="ECO:0000256" key="5">
    <source>
        <dbReference type="ARBA" id="ARBA00006551"/>
    </source>
</evidence>
<evidence type="ECO:0000256" key="6">
    <source>
        <dbReference type="ARBA" id="ARBA00022553"/>
    </source>
</evidence>
<keyword evidence="14" id="KW-1185">Reference proteome</keyword>
<evidence type="ECO:0000256" key="9">
    <source>
        <dbReference type="ARBA" id="ARBA00023139"/>
    </source>
</evidence>
<feature type="region of interest" description="Disordered" evidence="12">
    <location>
        <begin position="200"/>
        <end position="219"/>
    </location>
</feature>
<dbReference type="GO" id="GO:0044177">
    <property type="term" value="C:host cell Golgi apparatus"/>
    <property type="evidence" value="ECO:0007669"/>
    <property type="project" value="UniProtKB-SubCell"/>
</dbReference>
<dbReference type="Proteomes" id="UP000207650">
    <property type="component" value="Segment"/>
</dbReference>
<protein>
    <submittedName>
        <fullName evidence="13">Tegument protein UL51</fullName>
    </submittedName>
</protein>
<dbReference type="GO" id="GO:0044423">
    <property type="term" value="C:virion component"/>
    <property type="evidence" value="ECO:0007669"/>
    <property type="project" value="UniProtKB-KW"/>
</dbReference>
<gene>
    <name evidence="13" type="primary">ORF55</name>
    <name evidence="13" type="ORF">AOT99_gpORF55</name>
</gene>
<keyword evidence="7" id="KW-1040">Host Golgi apparatus</keyword>
<keyword evidence="6" id="KW-0597">Phosphoprotein</keyword>